<dbReference type="OrthoDB" id="9801591at2"/>
<dbReference type="PRINTS" id="PR00315">
    <property type="entry name" value="ELONGATNFCT"/>
</dbReference>
<evidence type="ECO:0000259" key="4">
    <source>
        <dbReference type="PROSITE" id="PS51722"/>
    </source>
</evidence>
<proteinExistence type="predicted"/>
<protein>
    <recommendedName>
        <fullName evidence="4">Tr-type G domain-containing protein</fullName>
    </recommendedName>
</protein>
<dbReference type="InterPro" id="IPR005517">
    <property type="entry name" value="Transl_elong_EFG/EF2_IV"/>
</dbReference>
<comment type="caution">
    <text evidence="5">The sequence shown here is derived from an EMBL/GenBank/DDBJ whole genome shotgun (WGS) entry which is preliminary data.</text>
</comment>
<dbReference type="GO" id="GO:0006412">
    <property type="term" value="P:translation"/>
    <property type="evidence" value="ECO:0007669"/>
    <property type="project" value="UniProtKB-KW"/>
</dbReference>
<reference evidence="5 6" key="1">
    <citation type="submission" date="2017-05" db="EMBL/GenBank/DDBJ databases">
        <title>Vagococcus spp. assemblies.</title>
        <authorList>
            <person name="Gulvik C.A."/>
        </authorList>
    </citation>
    <scope>NUCLEOTIDE SEQUENCE [LARGE SCALE GENOMIC DNA]</scope>
    <source>
        <strain evidence="5 6">DSM 24756</strain>
    </source>
</reference>
<dbReference type="PROSITE" id="PS00301">
    <property type="entry name" value="G_TR_1"/>
    <property type="match status" value="1"/>
</dbReference>
<dbReference type="Pfam" id="PF00009">
    <property type="entry name" value="GTP_EFTU"/>
    <property type="match status" value="1"/>
</dbReference>
<dbReference type="EMBL" id="NGJZ01000004">
    <property type="protein sequence ID" value="RSU06149.1"/>
    <property type="molecule type" value="Genomic_DNA"/>
</dbReference>
<keyword evidence="3" id="KW-0342">GTP-binding</keyword>
<dbReference type="InterPro" id="IPR027417">
    <property type="entry name" value="P-loop_NTPase"/>
</dbReference>
<dbReference type="InterPro" id="IPR035647">
    <property type="entry name" value="EFG_III/V"/>
</dbReference>
<dbReference type="PANTHER" id="PTHR43261:SF1">
    <property type="entry name" value="RIBOSOME-RELEASING FACTOR 2, MITOCHONDRIAL"/>
    <property type="match status" value="1"/>
</dbReference>
<dbReference type="PANTHER" id="PTHR43261">
    <property type="entry name" value="TRANSLATION ELONGATION FACTOR G-RELATED"/>
    <property type="match status" value="1"/>
</dbReference>
<evidence type="ECO:0000256" key="2">
    <source>
        <dbReference type="ARBA" id="ARBA00022917"/>
    </source>
</evidence>
<evidence type="ECO:0000313" key="5">
    <source>
        <dbReference type="EMBL" id="RSU06149.1"/>
    </source>
</evidence>
<dbReference type="GO" id="GO:0005525">
    <property type="term" value="F:GTP binding"/>
    <property type="evidence" value="ECO:0007669"/>
    <property type="project" value="UniProtKB-KW"/>
</dbReference>
<gene>
    <name evidence="5" type="ORF">CBF30_10540</name>
</gene>
<dbReference type="PROSITE" id="PS51722">
    <property type="entry name" value="G_TR_2"/>
    <property type="match status" value="1"/>
</dbReference>
<evidence type="ECO:0000256" key="3">
    <source>
        <dbReference type="ARBA" id="ARBA00023134"/>
    </source>
</evidence>
<dbReference type="Proteomes" id="UP000288669">
    <property type="component" value="Unassembled WGS sequence"/>
</dbReference>
<name>A0A430AEX4_9ENTE</name>
<dbReference type="AlphaFoldDB" id="A0A430AEX4"/>
<organism evidence="5 6">
    <name type="scientific">Vagococcus entomophilus</name>
    <dbReference type="NCBI Taxonomy" id="1160095"/>
    <lineage>
        <taxon>Bacteria</taxon>
        <taxon>Bacillati</taxon>
        <taxon>Bacillota</taxon>
        <taxon>Bacilli</taxon>
        <taxon>Lactobacillales</taxon>
        <taxon>Enterococcaceae</taxon>
        <taxon>Vagococcus</taxon>
    </lineage>
</organism>
<evidence type="ECO:0000313" key="6">
    <source>
        <dbReference type="Proteomes" id="UP000288669"/>
    </source>
</evidence>
<accession>A0A430AEX4</accession>
<keyword evidence="1" id="KW-0547">Nucleotide-binding</keyword>
<dbReference type="InterPro" id="IPR000795">
    <property type="entry name" value="T_Tr_GTP-bd_dom"/>
</dbReference>
<feature type="domain" description="Tr-type G" evidence="4">
    <location>
        <begin position="2"/>
        <end position="189"/>
    </location>
</feature>
<dbReference type="InterPro" id="IPR031157">
    <property type="entry name" value="G_TR_CS"/>
</dbReference>
<dbReference type="Pfam" id="PF03764">
    <property type="entry name" value="EFG_IV"/>
    <property type="match status" value="1"/>
</dbReference>
<dbReference type="InterPro" id="IPR005225">
    <property type="entry name" value="Small_GTP-bd"/>
</dbReference>
<dbReference type="InterPro" id="IPR020568">
    <property type="entry name" value="Ribosomal_Su5_D2-typ_SF"/>
</dbReference>
<keyword evidence="2" id="KW-0648">Protein biosynthesis</keyword>
<dbReference type="Gene3D" id="3.40.50.300">
    <property type="entry name" value="P-loop containing nucleotide triphosphate hydrolases"/>
    <property type="match status" value="1"/>
</dbReference>
<dbReference type="RefSeq" id="WP_126826463.1">
    <property type="nucleotide sequence ID" value="NZ_JBHLWU010000003.1"/>
</dbReference>
<evidence type="ECO:0000256" key="1">
    <source>
        <dbReference type="ARBA" id="ARBA00022741"/>
    </source>
</evidence>
<dbReference type="NCBIfam" id="TIGR00231">
    <property type="entry name" value="small_GTP"/>
    <property type="match status" value="1"/>
</dbReference>
<dbReference type="InterPro" id="IPR014721">
    <property type="entry name" value="Ribsml_uS5_D2-typ_fold_subgr"/>
</dbReference>
<dbReference type="SUPFAM" id="SSF54211">
    <property type="entry name" value="Ribosomal protein S5 domain 2-like"/>
    <property type="match status" value="1"/>
</dbReference>
<dbReference type="GO" id="GO:0003924">
    <property type="term" value="F:GTPase activity"/>
    <property type="evidence" value="ECO:0007669"/>
    <property type="project" value="InterPro"/>
</dbReference>
<dbReference type="GO" id="GO:0032790">
    <property type="term" value="P:ribosome disassembly"/>
    <property type="evidence" value="ECO:0007669"/>
    <property type="project" value="TreeGrafter"/>
</dbReference>
<dbReference type="Gene3D" id="3.30.230.10">
    <property type="match status" value="1"/>
</dbReference>
<sequence length="555" mass="63741">MNNTLNVGIFANVDAGKTTLTEAICVEAGIKQVTGRVDKGTTIADNNQIEKEKGITITTTLLSFEKNGKLINILDTPGHYDFFPDVMRIISIIDVAILVIAVDSGVTPHTKRIIKSLRSNDVKIIIFINKCDRIDYLSMLSTIKNEIYKCDNQKDESKLVFIEGSALKNKNIATLFEMVVKEEVTRGQRVPDYFHGKVIKQEFDEMGACLTYIYIYEGKLQINDVLIKNKKKNKIKFLYLKVKDQLINAKAIDKGNIAIIKSYETHYSVGDEIKNYEVIGAKPTFIEGYRCKVKLKGCATKNQLYRALLEISIEEPNYQFEYDELLDEMSINLLGKTHEDVVRLHLFYKYGLDVAILENSNIKVRRIVDSKLLFVKVNQKGNKYAATMELKIEPQSNEDNLFISAVSKGYLRNSYQKAIEESIISFLSCGKNGYIYTHLKVTLTYAEYYSGVSTPGDYRRLAYEMIENLCETSKYYELSEYECFELLSVKNYSSILFNQVHLFKVEIVDLQNLTGDKIVIKGAVPKDFKRSFYLFLKDIMKDDFLYKKTKTKWLR</sequence>
<dbReference type="SUPFAM" id="SSF52540">
    <property type="entry name" value="P-loop containing nucleoside triphosphate hydrolases"/>
    <property type="match status" value="1"/>
</dbReference>
<keyword evidence="6" id="KW-1185">Reference proteome</keyword>
<dbReference type="SUPFAM" id="SSF54980">
    <property type="entry name" value="EF-G C-terminal domain-like"/>
    <property type="match status" value="1"/>
</dbReference>